<evidence type="ECO:0000256" key="10">
    <source>
        <dbReference type="ARBA" id="ARBA00042775"/>
    </source>
</evidence>
<keyword evidence="6" id="KW-0472">Membrane</keyword>
<keyword evidence="7" id="KW-0143">Chaperone</keyword>
<feature type="domain" description="PpiC" evidence="12">
    <location>
        <begin position="343"/>
        <end position="453"/>
    </location>
</feature>
<dbReference type="Proteomes" id="UP000234211">
    <property type="component" value="Unassembled WGS sequence"/>
</dbReference>
<dbReference type="EMBL" id="OENF01000039">
    <property type="protein sequence ID" value="SOS75320.1"/>
    <property type="molecule type" value="Genomic_DNA"/>
</dbReference>
<gene>
    <name evidence="13" type="ORF">TNO020_440094</name>
</gene>
<dbReference type="Gene3D" id="3.10.50.40">
    <property type="match status" value="1"/>
</dbReference>
<dbReference type="Pfam" id="PF13616">
    <property type="entry name" value="Rotamase_3"/>
    <property type="match status" value="1"/>
</dbReference>
<evidence type="ECO:0000256" key="7">
    <source>
        <dbReference type="ARBA" id="ARBA00023186"/>
    </source>
</evidence>
<evidence type="ECO:0000256" key="2">
    <source>
        <dbReference type="ARBA" id="ARBA00022475"/>
    </source>
</evidence>
<evidence type="ECO:0000256" key="9">
    <source>
        <dbReference type="ARBA" id="ARBA00040743"/>
    </source>
</evidence>
<evidence type="ECO:0000259" key="12">
    <source>
        <dbReference type="PROSITE" id="PS50198"/>
    </source>
</evidence>
<keyword evidence="4" id="KW-0812">Transmembrane</keyword>
<dbReference type="InterPro" id="IPR052029">
    <property type="entry name" value="PpiD_chaperone"/>
</dbReference>
<proteinExistence type="inferred from homology"/>
<dbReference type="InterPro" id="IPR027304">
    <property type="entry name" value="Trigger_fact/SurA_dom_sf"/>
</dbReference>
<dbReference type="InterPro" id="IPR000297">
    <property type="entry name" value="PPIase_PpiC"/>
</dbReference>
<dbReference type="SUPFAM" id="SSF54534">
    <property type="entry name" value="FKBP-like"/>
    <property type="match status" value="1"/>
</dbReference>
<evidence type="ECO:0000256" key="3">
    <source>
        <dbReference type="ARBA" id="ARBA00022519"/>
    </source>
</evidence>
<dbReference type="Pfam" id="PF13623">
    <property type="entry name" value="SurA_N_2"/>
    <property type="match status" value="1"/>
</dbReference>
<evidence type="ECO:0000256" key="6">
    <source>
        <dbReference type="ARBA" id="ARBA00023136"/>
    </source>
</evidence>
<dbReference type="PANTHER" id="PTHR47529">
    <property type="entry name" value="PEPTIDYL-PROLYL CIS-TRANS ISOMERASE D"/>
    <property type="match status" value="1"/>
</dbReference>
<sequence length="708" mass="78510">MAILSKIRERSMFLILVIGLALFAFVLDPSTISDFFSASKVNEIGEVNGETISRQEFAEALDAYKTQTGNRVSEMQAAKTVWSNLVRQKVYKTQLEEAGITVGDADIMNTLYETEFIKNDPRFQTSGMLDKSKLKEFLATIKEENGADWRNWQNYMTSLKDNLEKTAYDNLVAAGLGASLKEGETQYLTENTKISGKYVYVPYTSIKDDEVKIGQSDIQKYISKHSQDFQVEASRDINFVKFDIKPTIEDENTLKAQIARLIDDSVTKGNVAVKGLKNTTNYADFLSENDSDITLDTNYKFKSQVPQVVAEQIFKGKEGDVFGPYKDAGHFKLSKITKITQLPDSVQASHILIPFIGASSADATVTQTEESAKKTADSLLAVVKESKGNKAKFTALVKEFSSDKGSVEKGGFYDWFTYNTMVPSFRDFVFEGEKGAVSVVKSAFGFHVIKIDGQKNFQPVVKLATFGRQIQPSESTEDAVFKNAETFALALTNSKNFEEVVKEQKLTSQTAVGLQSLDETVSGIGKEREIITWAFDKEVEKGMSKRFDIEGGYVVAILTGKTAKGLMPAEKATAKVRPILMNERKATLIQAKIKGTTLDEIAKSVSVTVKNATDVNLQSPTISGVGYEPKVVGAMLNAKENTVIKNVIGDKGVFAFEVTAKKLPTTLPNYDSYRKRLANQRKNKTFQMYEAIKKSSDIKDNMSSFYGI</sequence>
<reference evidence="14" key="1">
    <citation type="submission" date="2017-11" db="EMBL/GenBank/DDBJ databases">
        <authorList>
            <person name="Duchaud E."/>
        </authorList>
    </citation>
    <scope>NUCLEOTIDE SEQUENCE [LARGE SCALE GENOMIC DNA]</scope>
    <source>
        <strain evidence="14">Tenacibaculum sp. TNO020</strain>
    </source>
</reference>
<organism evidence="13 14">
    <name type="scientific">Tenacibaculum piscium</name>
    <dbReference type="NCBI Taxonomy" id="1458515"/>
    <lineage>
        <taxon>Bacteria</taxon>
        <taxon>Pseudomonadati</taxon>
        <taxon>Bacteroidota</taxon>
        <taxon>Flavobacteriia</taxon>
        <taxon>Flavobacteriales</taxon>
        <taxon>Flavobacteriaceae</taxon>
        <taxon>Tenacibaculum</taxon>
    </lineage>
</organism>
<dbReference type="PROSITE" id="PS50198">
    <property type="entry name" value="PPIC_PPIASE_2"/>
    <property type="match status" value="1"/>
</dbReference>
<evidence type="ECO:0000256" key="11">
    <source>
        <dbReference type="PROSITE-ProRule" id="PRU00278"/>
    </source>
</evidence>
<evidence type="ECO:0000256" key="1">
    <source>
        <dbReference type="ARBA" id="ARBA00004382"/>
    </source>
</evidence>
<keyword evidence="5" id="KW-1133">Transmembrane helix</keyword>
<keyword evidence="11" id="KW-0697">Rotamase</keyword>
<dbReference type="AlphaFoldDB" id="A0A2H1YIS2"/>
<dbReference type="RefSeq" id="WP_101917956.1">
    <property type="nucleotide sequence ID" value="NZ_JAFMUR010000001.1"/>
</dbReference>
<evidence type="ECO:0000256" key="4">
    <source>
        <dbReference type="ARBA" id="ARBA00022692"/>
    </source>
</evidence>
<keyword evidence="11 13" id="KW-0413">Isomerase</keyword>
<dbReference type="PANTHER" id="PTHR47529:SF1">
    <property type="entry name" value="PERIPLASMIC CHAPERONE PPID"/>
    <property type="match status" value="1"/>
</dbReference>
<dbReference type="OrthoDB" id="9812372at2"/>
<name>A0A2H1YIS2_9FLAO</name>
<evidence type="ECO:0000256" key="8">
    <source>
        <dbReference type="ARBA" id="ARBA00038408"/>
    </source>
</evidence>
<comment type="subcellular location">
    <subcellularLocation>
        <location evidence="1">Cell inner membrane</location>
        <topology evidence="1">Single-pass type II membrane protein</topology>
        <orientation evidence="1">Periplasmic side</orientation>
    </subcellularLocation>
</comment>
<protein>
    <recommendedName>
        <fullName evidence="9">Periplasmic chaperone PpiD</fullName>
    </recommendedName>
    <alternativeName>
        <fullName evidence="10">Periplasmic folding chaperone</fullName>
    </alternativeName>
</protein>
<dbReference type="GO" id="GO:0005886">
    <property type="term" value="C:plasma membrane"/>
    <property type="evidence" value="ECO:0007669"/>
    <property type="project" value="UniProtKB-SubCell"/>
</dbReference>
<dbReference type="InterPro" id="IPR046357">
    <property type="entry name" value="PPIase_dom_sf"/>
</dbReference>
<dbReference type="GO" id="GO:0003755">
    <property type="term" value="F:peptidyl-prolyl cis-trans isomerase activity"/>
    <property type="evidence" value="ECO:0007669"/>
    <property type="project" value="UniProtKB-KW"/>
</dbReference>
<evidence type="ECO:0000313" key="13">
    <source>
        <dbReference type="EMBL" id="SOS75320.1"/>
    </source>
</evidence>
<dbReference type="Gene3D" id="1.10.4030.10">
    <property type="entry name" value="Porin chaperone SurA, peptide-binding domain"/>
    <property type="match status" value="1"/>
</dbReference>
<evidence type="ECO:0000256" key="5">
    <source>
        <dbReference type="ARBA" id="ARBA00022989"/>
    </source>
</evidence>
<keyword evidence="3" id="KW-0997">Cell inner membrane</keyword>
<dbReference type="SUPFAM" id="SSF109998">
    <property type="entry name" value="Triger factor/SurA peptide-binding domain-like"/>
    <property type="match status" value="1"/>
</dbReference>
<keyword evidence="14" id="KW-1185">Reference proteome</keyword>
<accession>A0A2H1YIS2</accession>
<comment type="similarity">
    <text evidence="8">Belongs to the PpiD chaperone family.</text>
</comment>
<keyword evidence="2" id="KW-1003">Cell membrane</keyword>
<evidence type="ECO:0000313" key="14">
    <source>
        <dbReference type="Proteomes" id="UP000234211"/>
    </source>
</evidence>